<feature type="region of interest" description="Disordered" evidence="6">
    <location>
        <begin position="318"/>
        <end position="348"/>
    </location>
</feature>
<evidence type="ECO:0000256" key="5">
    <source>
        <dbReference type="ARBA" id="ARBA00038359"/>
    </source>
</evidence>
<accession>A0A428PM75</accession>
<comment type="caution">
    <text evidence="9">The sequence shown here is derived from an EMBL/GenBank/DDBJ whole genome shotgun (WGS) entry which is preliminary data.</text>
</comment>
<feature type="transmembrane region" description="Helical" evidence="7">
    <location>
        <begin position="42"/>
        <end position="65"/>
    </location>
</feature>
<dbReference type="PANTHER" id="PTHR33048:SF155">
    <property type="entry name" value="INTEGRAL MEMBRANE PROTEIN"/>
    <property type="match status" value="1"/>
</dbReference>
<feature type="compositionally biased region" description="Basic and acidic residues" evidence="6">
    <location>
        <begin position="318"/>
        <end position="331"/>
    </location>
</feature>
<keyword evidence="2 7" id="KW-0812">Transmembrane</keyword>
<feature type="transmembrane region" description="Helical" evidence="7">
    <location>
        <begin position="85"/>
        <end position="108"/>
    </location>
</feature>
<dbReference type="InterPro" id="IPR049326">
    <property type="entry name" value="Rhodopsin_dom_fungi"/>
</dbReference>
<proteinExistence type="inferred from homology"/>
<dbReference type="InterPro" id="IPR052337">
    <property type="entry name" value="SAT4-like"/>
</dbReference>
<evidence type="ECO:0000256" key="3">
    <source>
        <dbReference type="ARBA" id="ARBA00022989"/>
    </source>
</evidence>
<feature type="transmembrane region" description="Helical" evidence="7">
    <location>
        <begin position="120"/>
        <end position="142"/>
    </location>
</feature>
<feature type="domain" description="Rhodopsin" evidence="8">
    <location>
        <begin position="26"/>
        <end position="265"/>
    </location>
</feature>
<dbReference type="EMBL" id="NKCI01000115">
    <property type="protein sequence ID" value="RSL54110.1"/>
    <property type="molecule type" value="Genomic_DNA"/>
</dbReference>
<name>A0A428PM75_9HYPO</name>
<feature type="transmembrane region" description="Helical" evidence="7">
    <location>
        <begin position="202"/>
        <end position="220"/>
    </location>
</feature>
<feature type="transmembrane region" description="Helical" evidence="7">
    <location>
        <begin position="240"/>
        <end position="260"/>
    </location>
</feature>
<dbReference type="Pfam" id="PF20684">
    <property type="entry name" value="Fung_rhodopsin"/>
    <property type="match status" value="1"/>
</dbReference>
<protein>
    <recommendedName>
        <fullName evidence="8">Rhodopsin domain-containing protein</fullName>
    </recommendedName>
</protein>
<dbReference type="PANTHER" id="PTHR33048">
    <property type="entry name" value="PTH11-LIKE INTEGRAL MEMBRANE PROTEIN (AFU_ORTHOLOGUE AFUA_5G11245)"/>
    <property type="match status" value="1"/>
</dbReference>
<evidence type="ECO:0000259" key="8">
    <source>
        <dbReference type="Pfam" id="PF20684"/>
    </source>
</evidence>
<comment type="similarity">
    <text evidence="5">Belongs to the SAT4 family.</text>
</comment>
<gene>
    <name evidence="9" type="ORF">CEP54_010058</name>
</gene>
<evidence type="ECO:0000256" key="7">
    <source>
        <dbReference type="SAM" id="Phobius"/>
    </source>
</evidence>
<evidence type="ECO:0000256" key="4">
    <source>
        <dbReference type="ARBA" id="ARBA00023136"/>
    </source>
</evidence>
<organism evidence="9 10">
    <name type="scientific">Fusarium duplospermum</name>
    <dbReference type="NCBI Taxonomy" id="1325734"/>
    <lineage>
        <taxon>Eukaryota</taxon>
        <taxon>Fungi</taxon>
        <taxon>Dikarya</taxon>
        <taxon>Ascomycota</taxon>
        <taxon>Pezizomycotina</taxon>
        <taxon>Sordariomycetes</taxon>
        <taxon>Hypocreomycetidae</taxon>
        <taxon>Hypocreales</taxon>
        <taxon>Nectriaceae</taxon>
        <taxon>Fusarium</taxon>
        <taxon>Fusarium solani species complex</taxon>
    </lineage>
</organism>
<evidence type="ECO:0000313" key="9">
    <source>
        <dbReference type="EMBL" id="RSL54110.1"/>
    </source>
</evidence>
<comment type="subcellular location">
    <subcellularLocation>
        <location evidence="1">Membrane</location>
        <topology evidence="1">Multi-pass membrane protein</topology>
    </subcellularLocation>
</comment>
<sequence length="376" mass="41453">MTDDKGPLILAVCWTFTGLALVFVGLRLFVRAVVHGKLFHDDYWIILSSICAILSNAFVTVSVYWGNGKHFDVLSLEQKQETIRWMMAAYFPGIETLGFPKLAVIALLTRLLVPSRLHFCILWAMGIICCLSLTAMVMALLLQCTPPRALWTLTMPRNCLPSSTLEGLAFWASTCSAFLDFYLAVYPAIVLWKLRMPVQKKIALSCALGMGVVSGCVGIVKATGVPTLSSLDVSYDLCDPLYWTSIEGNLIIIAACIPVLQPVLEMAKGRSIWNSKKGSSNRQYENYSKHSAPQPGIELRSKPKKKVDTYGFTMHAKENSEESIVHPDKHSATTSSGRRSGSYPRDNGIMRTNAVTVEYGQMEDGPTSAATRWAAV</sequence>
<dbReference type="Proteomes" id="UP000288168">
    <property type="component" value="Unassembled WGS sequence"/>
</dbReference>
<evidence type="ECO:0000313" key="10">
    <source>
        <dbReference type="Proteomes" id="UP000288168"/>
    </source>
</evidence>
<keyword evidence="4 7" id="KW-0472">Membrane</keyword>
<feature type="transmembrane region" description="Helical" evidence="7">
    <location>
        <begin position="168"/>
        <end position="190"/>
    </location>
</feature>
<evidence type="ECO:0000256" key="2">
    <source>
        <dbReference type="ARBA" id="ARBA00022692"/>
    </source>
</evidence>
<keyword evidence="3 7" id="KW-1133">Transmembrane helix</keyword>
<feature type="compositionally biased region" description="Polar residues" evidence="6">
    <location>
        <begin position="276"/>
        <end position="291"/>
    </location>
</feature>
<keyword evidence="10" id="KW-1185">Reference proteome</keyword>
<dbReference type="GO" id="GO:0016020">
    <property type="term" value="C:membrane"/>
    <property type="evidence" value="ECO:0007669"/>
    <property type="project" value="UniProtKB-SubCell"/>
</dbReference>
<dbReference type="STRING" id="1325734.A0A428PM75"/>
<evidence type="ECO:0000256" key="6">
    <source>
        <dbReference type="SAM" id="MobiDB-lite"/>
    </source>
</evidence>
<feature type="region of interest" description="Disordered" evidence="6">
    <location>
        <begin position="276"/>
        <end position="299"/>
    </location>
</feature>
<feature type="transmembrane region" description="Helical" evidence="7">
    <location>
        <begin position="6"/>
        <end position="30"/>
    </location>
</feature>
<dbReference type="AlphaFoldDB" id="A0A428PM75"/>
<reference evidence="9 10" key="1">
    <citation type="submission" date="2017-06" db="EMBL/GenBank/DDBJ databases">
        <title>Comparative genomic analysis of Ambrosia Fusariam Clade fungi.</title>
        <authorList>
            <person name="Stajich J.E."/>
            <person name="Carrillo J."/>
            <person name="Kijimoto T."/>
            <person name="Eskalen A."/>
            <person name="O'Donnell K."/>
            <person name="Kasson M."/>
        </authorList>
    </citation>
    <scope>NUCLEOTIDE SEQUENCE [LARGE SCALE GENOMIC DNA]</scope>
    <source>
        <strain evidence="9 10">NRRL62584</strain>
    </source>
</reference>
<evidence type="ECO:0000256" key="1">
    <source>
        <dbReference type="ARBA" id="ARBA00004141"/>
    </source>
</evidence>
<feature type="compositionally biased region" description="Low complexity" evidence="6">
    <location>
        <begin position="333"/>
        <end position="342"/>
    </location>
</feature>
<dbReference type="OrthoDB" id="5429740at2759"/>